<comment type="catalytic activity">
    <reaction evidence="4">
        <text>L-kynurenine + H2O = anthranilate + L-alanine + H(+)</text>
        <dbReference type="Rhea" id="RHEA:16813"/>
        <dbReference type="ChEBI" id="CHEBI:15377"/>
        <dbReference type="ChEBI" id="CHEBI:15378"/>
        <dbReference type="ChEBI" id="CHEBI:16567"/>
        <dbReference type="ChEBI" id="CHEBI:57959"/>
        <dbReference type="ChEBI" id="CHEBI:57972"/>
        <dbReference type="EC" id="3.7.1.3"/>
    </reaction>
</comment>
<dbReference type="GO" id="GO:0019441">
    <property type="term" value="P:L-tryptophan catabolic process to kynurenine"/>
    <property type="evidence" value="ECO:0007669"/>
    <property type="project" value="TreeGrafter"/>
</dbReference>
<dbReference type="GO" id="GO:0005737">
    <property type="term" value="C:cytoplasm"/>
    <property type="evidence" value="ECO:0007669"/>
    <property type="project" value="InterPro"/>
</dbReference>
<keyword evidence="2 4" id="KW-0378">Hydrolase</keyword>
<dbReference type="PANTHER" id="PTHR14084">
    <property type="entry name" value="KYNURENINASE"/>
    <property type="match status" value="1"/>
</dbReference>
<dbReference type="Gene3D" id="3.40.640.10">
    <property type="entry name" value="Type I PLP-dependent aspartate aminotransferase-like (Major domain)"/>
    <property type="match status" value="1"/>
</dbReference>
<dbReference type="GO" id="GO:0097053">
    <property type="term" value="P:L-kynurenine catabolic process"/>
    <property type="evidence" value="ECO:0007669"/>
    <property type="project" value="UniProtKB-UniPathway"/>
</dbReference>
<name>A0A399RHA0_9PROT</name>
<comment type="subunit">
    <text evidence="4">Homodimer.</text>
</comment>
<evidence type="ECO:0000313" key="6">
    <source>
        <dbReference type="Proteomes" id="UP000266385"/>
    </source>
</evidence>
<protein>
    <recommendedName>
        <fullName evidence="4">Kynureninase</fullName>
        <ecNumber evidence="4">3.7.1.3</ecNumber>
    </recommendedName>
</protein>
<dbReference type="UniPathway" id="UPA00253">
    <property type="reaction ID" value="UER00329"/>
</dbReference>
<dbReference type="EC" id="3.7.1.3" evidence="4"/>
<evidence type="ECO:0000256" key="2">
    <source>
        <dbReference type="ARBA" id="ARBA00022801"/>
    </source>
</evidence>
<dbReference type="GO" id="GO:0008483">
    <property type="term" value="F:transaminase activity"/>
    <property type="evidence" value="ECO:0007669"/>
    <property type="project" value="UniProtKB-KW"/>
</dbReference>
<sequence>MSYVIPADRGEAEALDSHDLLGHARELFDLPDGKTYLVGHSLGPATHSALDELERTASGHWRNELVKAWNSAGWFDLPRTVGASLARLIGARQDEVIIADSVSINLFKLAAAARSIARTPALIVEEDEFPTDQYIIEALSKLSGRDFVRAKSGDGLAHLERSGGVLVLSAVNYRSGEIRNMAGAEGVAHSSGGVIVWDLSHATGVTDVNLQEAGARLATGCTYKYLNGGPGAPSFLYVRADTISRLESPLPGWMGHEKPFAFEPVYAPASGIQRFASGTPPILSLAALSGALEVFESIDMSLVHDKARALGELVIARADALGLEVASPRDGRRRGGHVSLRHPNGYEIVQALIHRGILADFREPDTIRFGLSPLFLRFTDVWDALDALADILATRAWDDPAFRQRSKVT</sequence>
<dbReference type="SUPFAM" id="SSF53383">
    <property type="entry name" value="PLP-dependent transferases"/>
    <property type="match status" value="1"/>
</dbReference>
<comment type="similarity">
    <text evidence="4">Belongs to the kynureninase family.</text>
</comment>
<dbReference type="GO" id="GO:0030170">
    <property type="term" value="F:pyridoxal phosphate binding"/>
    <property type="evidence" value="ECO:0007669"/>
    <property type="project" value="InterPro"/>
</dbReference>
<comment type="pathway">
    <text evidence="4">Amino-acid degradation; L-kynurenine degradation; L-alanine and anthranilate from L-kynurenine: step 1/1.</text>
</comment>
<dbReference type="InterPro" id="IPR010111">
    <property type="entry name" value="Kynureninase"/>
</dbReference>
<dbReference type="InterPro" id="IPR015421">
    <property type="entry name" value="PyrdxlP-dep_Trfase_major"/>
</dbReference>
<keyword evidence="1 4" id="KW-0662">Pyridine nucleotide biosynthesis</keyword>
<dbReference type="GO" id="GO:0009435">
    <property type="term" value="P:NAD+ biosynthetic process"/>
    <property type="evidence" value="ECO:0007669"/>
    <property type="project" value="UniProtKB-UniPathway"/>
</dbReference>
<dbReference type="Gene3D" id="3.90.1150.10">
    <property type="entry name" value="Aspartate Aminotransferase, domain 1"/>
    <property type="match status" value="1"/>
</dbReference>
<gene>
    <name evidence="5" type="ORF">D1223_08825</name>
</gene>
<comment type="caution">
    <text evidence="5">The sequence shown here is derived from an EMBL/GenBank/DDBJ whole genome shotgun (WGS) entry which is preliminary data.</text>
</comment>
<keyword evidence="6" id="KW-1185">Reference proteome</keyword>
<evidence type="ECO:0000256" key="1">
    <source>
        <dbReference type="ARBA" id="ARBA00022642"/>
    </source>
</evidence>
<dbReference type="GO" id="GO:0043420">
    <property type="term" value="P:anthranilate metabolic process"/>
    <property type="evidence" value="ECO:0007669"/>
    <property type="project" value="TreeGrafter"/>
</dbReference>
<proteinExistence type="inferred from homology"/>
<dbReference type="GO" id="GO:0030429">
    <property type="term" value="F:kynureninase activity"/>
    <property type="evidence" value="ECO:0007669"/>
    <property type="project" value="UniProtKB-EC"/>
</dbReference>
<dbReference type="PIRSF" id="PIRSF038800">
    <property type="entry name" value="KYNU"/>
    <property type="match status" value="1"/>
</dbReference>
<dbReference type="InterPro" id="IPR015422">
    <property type="entry name" value="PyrdxlP-dep_Trfase_small"/>
</dbReference>
<dbReference type="RefSeq" id="WP_119376016.1">
    <property type="nucleotide sequence ID" value="NZ_QWFX01000006.1"/>
</dbReference>
<comment type="cofactor">
    <cofactor evidence="4">
        <name>pyridoxal 5'-phosphate</name>
        <dbReference type="ChEBI" id="CHEBI:597326"/>
    </cofactor>
</comment>
<dbReference type="Proteomes" id="UP000266385">
    <property type="component" value="Unassembled WGS sequence"/>
</dbReference>
<keyword evidence="5" id="KW-0808">Transferase</keyword>
<dbReference type="OrthoDB" id="9812626at2"/>
<evidence type="ECO:0000313" key="5">
    <source>
        <dbReference type="EMBL" id="RIJ30708.1"/>
    </source>
</evidence>
<comment type="function">
    <text evidence="4">Catalyzes the cleavage of L-kynurenine (L-Kyn) and L-3-hydroxykynurenine (L-3OHKyn) into anthranilic acid (AA) and 3-hydroxyanthranilic acid (3-OHAA), respectively.</text>
</comment>
<dbReference type="AlphaFoldDB" id="A0A399RHA0"/>
<accession>A0A399RHA0</accession>
<dbReference type="EMBL" id="QWFX01000006">
    <property type="protein sequence ID" value="RIJ30708.1"/>
    <property type="molecule type" value="Genomic_DNA"/>
</dbReference>
<organism evidence="5 6">
    <name type="scientific">Henriciella mobilis</name>
    <dbReference type="NCBI Taxonomy" id="2305467"/>
    <lineage>
        <taxon>Bacteria</taxon>
        <taxon>Pseudomonadati</taxon>
        <taxon>Pseudomonadota</taxon>
        <taxon>Alphaproteobacteria</taxon>
        <taxon>Hyphomonadales</taxon>
        <taxon>Hyphomonadaceae</taxon>
        <taxon>Henriciella</taxon>
    </lineage>
</organism>
<reference evidence="5 6" key="1">
    <citation type="submission" date="2018-08" db="EMBL/GenBank/DDBJ databases">
        <title>Henriciella mobilis sp. nov., isolated from seawater.</title>
        <authorList>
            <person name="Cheng H."/>
            <person name="Wu Y.-H."/>
            <person name="Xu X.-W."/>
            <person name="Guo L.-L."/>
        </authorList>
    </citation>
    <scope>NUCLEOTIDE SEQUENCE [LARGE SCALE GENOMIC DNA]</scope>
    <source>
        <strain evidence="5 6">JN25</strain>
    </source>
</reference>
<evidence type="ECO:0000256" key="4">
    <source>
        <dbReference type="PIRNR" id="PIRNR038800"/>
    </source>
</evidence>
<keyword evidence="5" id="KW-0032">Aminotransferase</keyword>
<dbReference type="InterPro" id="IPR015424">
    <property type="entry name" value="PyrdxlP-dep_Trfase"/>
</dbReference>
<comment type="catalytic activity">
    <reaction evidence="4">
        <text>3-hydroxy-L-kynurenine + H2O = 3-hydroxyanthranilate + L-alanine + H(+)</text>
        <dbReference type="Rhea" id="RHEA:25143"/>
        <dbReference type="ChEBI" id="CHEBI:15377"/>
        <dbReference type="ChEBI" id="CHEBI:15378"/>
        <dbReference type="ChEBI" id="CHEBI:36559"/>
        <dbReference type="ChEBI" id="CHEBI:57972"/>
        <dbReference type="ChEBI" id="CHEBI:58125"/>
        <dbReference type="EC" id="3.7.1.3"/>
    </reaction>
</comment>
<dbReference type="PANTHER" id="PTHR14084:SF0">
    <property type="entry name" value="KYNURENINASE"/>
    <property type="match status" value="1"/>
</dbReference>
<comment type="pathway">
    <text evidence="4">Cofactor biosynthesis; NAD(+) biosynthesis; quinolinate from L-kynurenine: step 2/3.</text>
</comment>
<keyword evidence="3 4" id="KW-0663">Pyridoxal phosphate</keyword>
<dbReference type="UniPathway" id="UPA00334">
    <property type="reaction ID" value="UER00455"/>
</dbReference>
<evidence type="ECO:0000256" key="3">
    <source>
        <dbReference type="ARBA" id="ARBA00022898"/>
    </source>
</evidence>
<dbReference type="Pfam" id="PF22580">
    <property type="entry name" value="KYNU_C"/>
    <property type="match status" value="1"/>
</dbReference>